<name>A0A423WTB3_9PEZI</name>
<evidence type="ECO:0000313" key="4">
    <source>
        <dbReference type="Proteomes" id="UP000283895"/>
    </source>
</evidence>
<keyword evidence="4" id="KW-1185">Reference proteome</keyword>
<dbReference type="AlphaFoldDB" id="A0A423WTB3"/>
<keyword evidence="2" id="KW-0472">Membrane</keyword>
<keyword evidence="2" id="KW-1133">Transmembrane helix</keyword>
<dbReference type="PANTHER" id="PTHR35041">
    <property type="entry name" value="MEDIATOR OF RNA POLYMERASE II TRANSCRIPTION SUBUNIT 1"/>
    <property type="match status" value="1"/>
</dbReference>
<protein>
    <submittedName>
        <fullName evidence="3">Uncharacterized protein</fullName>
    </submittedName>
</protein>
<dbReference type="OrthoDB" id="5322539at2759"/>
<dbReference type="STRING" id="356882.A0A423WTB3"/>
<proteinExistence type="predicted"/>
<feature type="transmembrane region" description="Helical" evidence="2">
    <location>
        <begin position="626"/>
        <end position="645"/>
    </location>
</feature>
<dbReference type="PANTHER" id="PTHR35041:SF3">
    <property type="entry name" value="FORMYLMETHIONINE DEFORMYLASE-LIKE PROTEIN"/>
    <property type="match status" value="1"/>
</dbReference>
<comment type="caution">
    <text evidence="3">The sequence shown here is derived from an EMBL/GenBank/DDBJ whole genome shotgun (WGS) entry which is preliminary data.</text>
</comment>
<dbReference type="Proteomes" id="UP000283895">
    <property type="component" value="Unassembled WGS sequence"/>
</dbReference>
<sequence length="734" mass="80158">MSASPSTSSSGLDVHSVFHHVALTDRSLSGPSSIASDTNSHTDSTLTPQSHSPMGANSNSTKVTLADSNQPDQDDPISQKSSPEPSSSIRHDTGVTLNATMSPSMTSPTLTPSSTMKPAMIMTSTMEKSSSSKVTTAKSKMTSQQSPVPSEGIKARLTLWYQKFYVQSSMVGLAFLGLFTALAHHLYNASLNGREVSGDPQWPPRYGSALSFFVRMVLVGSVQIAYKQQAWLAVKKRALKVSTLDAIFAVYYDPFQFTNIEFLFKTRLPAILAVVSWALPLCAIASPSTLISQSGHRTVNTTCPNTPVMNFTREFDYTLDGADDNLSGLAYWNINSNNEYWYTSPSKEMQRIFTLATLSTTGPLAPANPCPAGTNCTYTVQFNAPAYGCEERDDFGGPYQLYNKSQMAPAGDLLYATYSSLPMGPEDENGEPLVWYNMTDSDPEVGVFTGLPSLWLGWATGISDGPSLWSNLTTHIAECQMYDATYSFTVTFASGNMVVNNSATTLNSLLLPPGSTKSPNELDYMRFGSYHATGSLFRTLLSGNVTLGYESDIGSYAITYTDATQTDLLERDSQLPVSDDLAAAVESMYRDVFFSMMSDIMLHDRQLSTVPCTVTSTVPVWKYEPFWLALSYLLAVGVTFIILFVGMHGFIKNGYAADANFSTFMATTRSKDVDELSRGSCLGQWPKSKDFKQTRLRFGEIETGGIDPHAAFGFPENINGFDKTKSYGQRTDSM</sequence>
<evidence type="ECO:0000256" key="1">
    <source>
        <dbReference type="SAM" id="MobiDB-lite"/>
    </source>
</evidence>
<dbReference type="EMBL" id="LKEA01000009">
    <property type="protein sequence ID" value="ROW06774.1"/>
    <property type="molecule type" value="Genomic_DNA"/>
</dbReference>
<feature type="region of interest" description="Disordered" evidence="1">
    <location>
        <begin position="27"/>
        <end position="92"/>
    </location>
</feature>
<gene>
    <name evidence="3" type="ORF">VMCG_04147</name>
</gene>
<reference evidence="3 4" key="1">
    <citation type="submission" date="2015-09" db="EMBL/GenBank/DDBJ databases">
        <title>Host preference determinants of Valsa canker pathogens revealed by comparative genomics.</title>
        <authorList>
            <person name="Yin Z."/>
            <person name="Huang L."/>
        </authorList>
    </citation>
    <scope>NUCLEOTIDE SEQUENCE [LARGE SCALE GENOMIC DNA]</scope>
    <source>
        <strain evidence="3 4">03-1</strain>
    </source>
</reference>
<organism evidence="3 4">
    <name type="scientific">Cytospora schulzeri</name>
    <dbReference type="NCBI Taxonomy" id="448051"/>
    <lineage>
        <taxon>Eukaryota</taxon>
        <taxon>Fungi</taxon>
        <taxon>Dikarya</taxon>
        <taxon>Ascomycota</taxon>
        <taxon>Pezizomycotina</taxon>
        <taxon>Sordariomycetes</taxon>
        <taxon>Sordariomycetidae</taxon>
        <taxon>Diaporthales</taxon>
        <taxon>Cytosporaceae</taxon>
        <taxon>Cytospora</taxon>
    </lineage>
</organism>
<evidence type="ECO:0000256" key="2">
    <source>
        <dbReference type="SAM" id="Phobius"/>
    </source>
</evidence>
<accession>A0A423WTB3</accession>
<keyword evidence="2" id="KW-0812">Transmembrane</keyword>
<evidence type="ECO:0000313" key="3">
    <source>
        <dbReference type="EMBL" id="ROW06774.1"/>
    </source>
</evidence>
<feature type="compositionally biased region" description="Low complexity" evidence="1">
    <location>
        <begin position="76"/>
        <end position="88"/>
    </location>
</feature>
<feature type="compositionally biased region" description="Polar residues" evidence="1">
    <location>
        <begin position="27"/>
        <end position="71"/>
    </location>
</feature>